<gene>
    <name evidence="6" type="ORF">ATN00_00485</name>
</gene>
<dbReference type="InterPro" id="IPR050389">
    <property type="entry name" value="LysR-type_TF"/>
</dbReference>
<dbReference type="Pfam" id="PF00126">
    <property type="entry name" value="HTH_1"/>
    <property type="match status" value="1"/>
</dbReference>
<evidence type="ECO:0000313" key="6">
    <source>
        <dbReference type="EMBL" id="ALR19017.1"/>
    </source>
</evidence>
<dbReference type="InterPro" id="IPR036388">
    <property type="entry name" value="WH-like_DNA-bd_sf"/>
</dbReference>
<keyword evidence="7" id="KW-1185">Reference proteome</keyword>
<dbReference type="InterPro" id="IPR005119">
    <property type="entry name" value="LysR_subst-bd"/>
</dbReference>
<dbReference type="PANTHER" id="PTHR30118">
    <property type="entry name" value="HTH-TYPE TRANSCRIPTIONAL REGULATOR LEUO-RELATED"/>
    <property type="match status" value="1"/>
</dbReference>
<evidence type="ECO:0000313" key="7">
    <source>
        <dbReference type="Proteomes" id="UP000056968"/>
    </source>
</evidence>
<dbReference type="AlphaFoldDB" id="A0A0S3EUA4"/>
<evidence type="ECO:0000256" key="1">
    <source>
        <dbReference type="ARBA" id="ARBA00009437"/>
    </source>
</evidence>
<dbReference type="RefSeq" id="WP_062060847.1">
    <property type="nucleotide sequence ID" value="NZ_CP013264.1"/>
</dbReference>
<dbReference type="EMBL" id="CP013264">
    <property type="protein sequence ID" value="ALR19017.1"/>
    <property type="molecule type" value="Genomic_DNA"/>
</dbReference>
<sequence length="316" mass="33904">MQTIDLNLLRVFETLYDTQSVTRAAERLGLTQSAISHALARLRQAIGDPLFVRRAGGLQPTARAIEIAPGIRDGLNQLHGALETAPFDPATASRRFRIGAGVYFCTLLIPDLIARVRTLAPQVSLSIHALGSDLLASLDNGATDIALGVFGSAPKRLLRQHLFREEMVWIAKPDHAVVRDPALLAAVPASGLLQVATGRPFPGHGAFSWENGLERLVVATSVGDLPRGSEVTREASNVHDALTAIAIVSVTDLVALVPRQLARKSAQAGQIAIVQAGEPNSHMDMTMLWHTRMAGDAGLRWLQGLILSCLDPARQD</sequence>
<evidence type="ECO:0000256" key="4">
    <source>
        <dbReference type="ARBA" id="ARBA00023163"/>
    </source>
</evidence>
<name>A0A0S3EUA4_9SPHN</name>
<keyword evidence="2" id="KW-0805">Transcription regulation</keyword>
<evidence type="ECO:0000256" key="3">
    <source>
        <dbReference type="ARBA" id="ARBA00023125"/>
    </source>
</evidence>
<dbReference type="PRINTS" id="PR00039">
    <property type="entry name" value="HTHLYSR"/>
</dbReference>
<dbReference type="Proteomes" id="UP000056968">
    <property type="component" value="Chromosome"/>
</dbReference>
<keyword evidence="3" id="KW-0238">DNA-binding</keyword>
<dbReference type="Pfam" id="PF03466">
    <property type="entry name" value="LysR_substrate"/>
    <property type="match status" value="1"/>
</dbReference>
<comment type="similarity">
    <text evidence="1">Belongs to the LysR transcriptional regulatory family.</text>
</comment>
<dbReference type="CDD" id="cd08417">
    <property type="entry name" value="PBP2_Nitroaromatics_like"/>
    <property type="match status" value="1"/>
</dbReference>
<evidence type="ECO:0000256" key="2">
    <source>
        <dbReference type="ARBA" id="ARBA00023015"/>
    </source>
</evidence>
<organism evidence="6 7">
    <name type="scientific">Sphingobium baderi</name>
    <dbReference type="NCBI Taxonomy" id="1332080"/>
    <lineage>
        <taxon>Bacteria</taxon>
        <taxon>Pseudomonadati</taxon>
        <taxon>Pseudomonadota</taxon>
        <taxon>Alphaproteobacteria</taxon>
        <taxon>Sphingomonadales</taxon>
        <taxon>Sphingomonadaceae</taxon>
        <taxon>Sphingobium</taxon>
    </lineage>
</organism>
<dbReference type="InterPro" id="IPR037402">
    <property type="entry name" value="YidZ_PBP2"/>
</dbReference>
<dbReference type="InterPro" id="IPR000847">
    <property type="entry name" value="LysR_HTH_N"/>
</dbReference>
<dbReference type="Gene3D" id="3.40.190.10">
    <property type="entry name" value="Periplasmic binding protein-like II"/>
    <property type="match status" value="2"/>
</dbReference>
<dbReference type="KEGG" id="sbd:ATN00_00485"/>
<dbReference type="SUPFAM" id="SSF46785">
    <property type="entry name" value="Winged helix' DNA-binding domain"/>
    <property type="match status" value="1"/>
</dbReference>
<dbReference type="STRING" id="1332080.ATN00_00485"/>
<dbReference type="SUPFAM" id="SSF53850">
    <property type="entry name" value="Periplasmic binding protein-like II"/>
    <property type="match status" value="1"/>
</dbReference>
<reference evidence="6 7" key="1">
    <citation type="submission" date="2015-11" db="EMBL/GenBank/DDBJ databases">
        <title>A Two-component Flavoprotein Monooxygenase System MeaXY Responsible for para-Hydroxylation of 2-Methyl-6-ethylaniline and 2,6-Diethylaniline in Sphingobium baderi DE-13.</title>
        <authorList>
            <person name="Cheng M."/>
            <person name="Meng Q."/>
            <person name="Yang Y."/>
            <person name="Chu C."/>
            <person name="Yan X."/>
            <person name="He J."/>
            <person name="Li S."/>
        </authorList>
    </citation>
    <scope>NUCLEOTIDE SEQUENCE [LARGE SCALE GENOMIC DNA]</scope>
    <source>
        <strain evidence="6 7">DE-13</strain>
    </source>
</reference>
<feature type="domain" description="HTH lysR-type" evidence="5">
    <location>
        <begin position="4"/>
        <end position="61"/>
    </location>
</feature>
<keyword evidence="4" id="KW-0804">Transcription</keyword>
<protein>
    <recommendedName>
        <fullName evidence="5">HTH lysR-type domain-containing protein</fullName>
    </recommendedName>
</protein>
<proteinExistence type="inferred from homology"/>
<accession>A0A0S3EUA4</accession>
<dbReference type="InterPro" id="IPR036390">
    <property type="entry name" value="WH_DNA-bd_sf"/>
</dbReference>
<dbReference type="PANTHER" id="PTHR30118:SF15">
    <property type="entry name" value="TRANSCRIPTIONAL REGULATORY PROTEIN"/>
    <property type="match status" value="1"/>
</dbReference>
<dbReference type="GO" id="GO:0003677">
    <property type="term" value="F:DNA binding"/>
    <property type="evidence" value="ECO:0007669"/>
    <property type="project" value="UniProtKB-KW"/>
</dbReference>
<dbReference type="PROSITE" id="PS50931">
    <property type="entry name" value="HTH_LYSR"/>
    <property type="match status" value="1"/>
</dbReference>
<dbReference type="Gene3D" id="1.10.10.10">
    <property type="entry name" value="Winged helix-like DNA-binding domain superfamily/Winged helix DNA-binding domain"/>
    <property type="match status" value="1"/>
</dbReference>
<evidence type="ECO:0000259" key="5">
    <source>
        <dbReference type="PROSITE" id="PS50931"/>
    </source>
</evidence>
<dbReference type="OrthoDB" id="8339333at2"/>
<dbReference type="GO" id="GO:0003700">
    <property type="term" value="F:DNA-binding transcription factor activity"/>
    <property type="evidence" value="ECO:0007669"/>
    <property type="project" value="InterPro"/>
</dbReference>